<sequence>MEDRFDGLNLVQLLDLLEPVPEPPPVSWMPQTAGWIWLGIALAALILAGLRLLILHRRATAYRRAGLAALAAAGDDPARIADILRRTALAGFPRAEVANLTGADWLRFLDRTMAGDGFVSGPGRIVAEAPYRATAPDPALFRLAQRWVRRHAAPEREDA</sequence>
<evidence type="ECO:0000313" key="2">
    <source>
        <dbReference type="EMBL" id="MDK3073762.1"/>
    </source>
</evidence>
<gene>
    <name evidence="2" type="ORF">QO034_11615</name>
</gene>
<dbReference type="Proteomes" id="UP001227126">
    <property type="component" value="Unassembled WGS sequence"/>
</dbReference>
<evidence type="ECO:0000256" key="1">
    <source>
        <dbReference type="SAM" id="Phobius"/>
    </source>
</evidence>
<keyword evidence="3" id="KW-1185">Reference proteome</keyword>
<feature type="transmembrane region" description="Helical" evidence="1">
    <location>
        <begin position="34"/>
        <end position="54"/>
    </location>
</feature>
<reference evidence="2 3" key="1">
    <citation type="submission" date="2023-05" db="EMBL/GenBank/DDBJ databases">
        <title>Sedimentitalea sp. nov. JM2-8.</title>
        <authorList>
            <person name="Huang J."/>
        </authorList>
    </citation>
    <scope>NUCLEOTIDE SEQUENCE [LARGE SCALE GENOMIC DNA]</scope>
    <source>
        <strain evidence="2 3">JM2-8</strain>
    </source>
</reference>
<proteinExistence type="predicted"/>
<dbReference type="Pfam" id="PF14316">
    <property type="entry name" value="DUF4381"/>
    <property type="match status" value="1"/>
</dbReference>
<keyword evidence="1" id="KW-1133">Transmembrane helix</keyword>
<comment type="caution">
    <text evidence="2">The sequence shown here is derived from an EMBL/GenBank/DDBJ whole genome shotgun (WGS) entry which is preliminary data.</text>
</comment>
<dbReference type="RefSeq" id="WP_284485701.1">
    <property type="nucleotide sequence ID" value="NZ_JASNJE010000012.1"/>
</dbReference>
<keyword evidence="1" id="KW-0812">Transmembrane</keyword>
<name>A0ABT7FF53_9RHOB</name>
<dbReference type="InterPro" id="IPR025489">
    <property type="entry name" value="DUF4381"/>
</dbReference>
<dbReference type="EMBL" id="JASNJE010000012">
    <property type="protein sequence ID" value="MDK3073762.1"/>
    <property type="molecule type" value="Genomic_DNA"/>
</dbReference>
<protein>
    <submittedName>
        <fullName evidence="2">DUF4381 domain-containing protein</fullName>
    </submittedName>
</protein>
<evidence type="ECO:0000313" key="3">
    <source>
        <dbReference type="Proteomes" id="UP001227126"/>
    </source>
</evidence>
<accession>A0ABT7FF53</accession>
<organism evidence="2 3">
    <name type="scientific">Sedimentitalea xiamensis</name>
    <dbReference type="NCBI Taxonomy" id="3050037"/>
    <lineage>
        <taxon>Bacteria</taxon>
        <taxon>Pseudomonadati</taxon>
        <taxon>Pseudomonadota</taxon>
        <taxon>Alphaproteobacteria</taxon>
        <taxon>Rhodobacterales</taxon>
        <taxon>Paracoccaceae</taxon>
        <taxon>Sedimentitalea</taxon>
    </lineage>
</organism>
<keyword evidence="1" id="KW-0472">Membrane</keyword>